<dbReference type="CDD" id="cd11338">
    <property type="entry name" value="AmyAc_CMD"/>
    <property type="match status" value="1"/>
</dbReference>
<dbReference type="InterPro" id="IPR006047">
    <property type="entry name" value="GH13_cat_dom"/>
</dbReference>
<evidence type="ECO:0000256" key="2">
    <source>
        <dbReference type="ARBA" id="ARBA00023295"/>
    </source>
</evidence>
<keyword evidence="5" id="KW-1185">Reference proteome</keyword>
<gene>
    <name evidence="4" type="ORF">E6C64_06865</name>
</gene>
<protein>
    <submittedName>
        <fullName evidence="4">Glycoside hydrolase family 13 protein</fullName>
    </submittedName>
</protein>
<keyword evidence="2" id="KW-0326">Glycosidase</keyword>
<evidence type="ECO:0000313" key="5">
    <source>
        <dbReference type="Proteomes" id="UP000309133"/>
    </source>
</evidence>
<dbReference type="GO" id="GO:0005975">
    <property type="term" value="P:carbohydrate metabolic process"/>
    <property type="evidence" value="ECO:0007669"/>
    <property type="project" value="InterPro"/>
</dbReference>
<name>A0A4S4FP85_9MICO</name>
<dbReference type="InterPro" id="IPR004185">
    <property type="entry name" value="Glyco_hydro_13_lg-like_dom"/>
</dbReference>
<dbReference type="InterPro" id="IPR013783">
    <property type="entry name" value="Ig-like_fold"/>
</dbReference>
<dbReference type="SMART" id="SM00642">
    <property type="entry name" value="Aamy"/>
    <property type="match status" value="1"/>
</dbReference>
<dbReference type="InterPro" id="IPR017853">
    <property type="entry name" value="GH"/>
</dbReference>
<dbReference type="Gene3D" id="2.60.40.10">
    <property type="entry name" value="Immunoglobulins"/>
    <property type="match status" value="1"/>
</dbReference>
<dbReference type="Pfam" id="PF00128">
    <property type="entry name" value="Alpha-amylase"/>
    <property type="match status" value="1"/>
</dbReference>
<dbReference type="InterPro" id="IPR014756">
    <property type="entry name" value="Ig_E-set"/>
</dbReference>
<feature type="domain" description="Glycosyl hydrolase family 13 catalytic" evidence="3">
    <location>
        <begin position="130"/>
        <end position="519"/>
    </location>
</feature>
<dbReference type="AlphaFoldDB" id="A0A4S4FP85"/>
<dbReference type="CDD" id="cd02857">
    <property type="entry name" value="E_set_CDase_PDE_N"/>
    <property type="match status" value="1"/>
</dbReference>
<dbReference type="SUPFAM" id="SSF81296">
    <property type="entry name" value="E set domains"/>
    <property type="match status" value="1"/>
</dbReference>
<organism evidence="4 5">
    <name type="scientific">Naasia lichenicola</name>
    <dbReference type="NCBI Taxonomy" id="2565933"/>
    <lineage>
        <taxon>Bacteria</taxon>
        <taxon>Bacillati</taxon>
        <taxon>Actinomycetota</taxon>
        <taxon>Actinomycetes</taxon>
        <taxon>Micrococcales</taxon>
        <taxon>Microbacteriaceae</taxon>
        <taxon>Naasia</taxon>
    </lineage>
</organism>
<proteinExistence type="predicted"/>
<evidence type="ECO:0000256" key="1">
    <source>
        <dbReference type="ARBA" id="ARBA00022801"/>
    </source>
</evidence>
<dbReference type="EMBL" id="SSSM01000003">
    <property type="protein sequence ID" value="THG32068.1"/>
    <property type="molecule type" value="Genomic_DNA"/>
</dbReference>
<dbReference type="OrthoDB" id="9043248at2"/>
<dbReference type="PANTHER" id="PTHR10357:SF210">
    <property type="entry name" value="MALTODEXTRIN GLUCOSIDASE"/>
    <property type="match status" value="1"/>
</dbReference>
<dbReference type="SUPFAM" id="SSF51445">
    <property type="entry name" value="(Trans)glycosidases"/>
    <property type="match status" value="1"/>
</dbReference>
<sequence>MPARPHHDGSVLHTTAVAPALDETVILRLRIPEHFGTVADVQLRSVVDHEPRYTRAMLVGAADGWGWWEVPLLAENPVIRYRWLVVQGDGEHLWLTADGCTRQEPRDNDDFRLAAGTDIPEWSTEAVLYQLFPDRFARSVAADERELPEWAEHAEWTDTVIDRGPSIGRQFFGGDLDGITEHLDHLERLGINLLYLTPVFPARSNHRYDALSFDEVDPLLGGDEAYIRLIEAAHARGIRVMGDLTTNHSGDAHEWFTRSHLQPGTPESEFYYWLDPEQRTYVSWLGHSSLPKFNWNSSELRDRFIEGPDSVVGKWLRPPFSLDGWRIDVANMTGRYFDEDHNVDVRRTIRTTMREIEPETLLLGEYTADASPDFQGDAWHGAMTYPGFTRPVLEWLSVPGSPSSYFGIPYGTIPDRTGVDFYETHRRFTAGFPWQVRLASMNALDTHDIPRFATHAREGAVPVALGLSMTLPGIPVVWMGDEIGALGENGEDSRRPMPWDTLEDAAERIDLYARMIRLRRSNPALREGGIRWLHVSDDALAFVRETAVESALVLATRTHAVIDLEDGALTGAPERLEGPGIATGNGSGYRLTTDGISFTVWTLPGVVIPQAVLDETIEDLAPTDIAGHPGSMPGSK</sequence>
<dbReference type="Proteomes" id="UP000309133">
    <property type="component" value="Unassembled WGS sequence"/>
</dbReference>
<accession>A0A4S4FP85</accession>
<reference evidence="4 5" key="1">
    <citation type="submission" date="2019-04" db="EMBL/GenBank/DDBJ databases">
        <authorList>
            <person name="Jiang L."/>
        </authorList>
    </citation>
    <scope>NUCLEOTIDE SEQUENCE [LARGE SCALE GENOMIC DNA]</scope>
    <source>
        <strain evidence="4 5">YIM 131853</strain>
    </source>
</reference>
<evidence type="ECO:0000259" key="3">
    <source>
        <dbReference type="SMART" id="SM00642"/>
    </source>
</evidence>
<keyword evidence="1 4" id="KW-0378">Hydrolase</keyword>
<dbReference type="PANTHER" id="PTHR10357">
    <property type="entry name" value="ALPHA-AMYLASE FAMILY MEMBER"/>
    <property type="match status" value="1"/>
</dbReference>
<evidence type="ECO:0000313" key="4">
    <source>
        <dbReference type="EMBL" id="THG32068.1"/>
    </source>
</evidence>
<dbReference type="GO" id="GO:0004553">
    <property type="term" value="F:hydrolase activity, hydrolyzing O-glycosyl compounds"/>
    <property type="evidence" value="ECO:0007669"/>
    <property type="project" value="InterPro"/>
</dbReference>
<comment type="caution">
    <text evidence="4">The sequence shown here is derived from an EMBL/GenBank/DDBJ whole genome shotgun (WGS) entry which is preliminary data.</text>
</comment>
<dbReference type="Gene3D" id="3.20.20.80">
    <property type="entry name" value="Glycosidases"/>
    <property type="match status" value="1"/>
</dbReference>